<name>A0A0D0C611_9AGAR</name>
<dbReference type="HOGENOM" id="CLU_519762_0_0_1"/>
<evidence type="ECO:0000313" key="2">
    <source>
        <dbReference type="EMBL" id="KIK50158.1"/>
    </source>
</evidence>
<dbReference type="EMBL" id="KN834925">
    <property type="protein sequence ID" value="KIK50158.1"/>
    <property type="molecule type" value="Genomic_DNA"/>
</dbReference>
<gene>
    <name evidence="2" type="ORF">GYMLUDRAFT_183141</name>
</gene>
<evidence type="ECO:0000313" key="3">
    <source>
        <dbReference type="Proteomes" id="UP000053593"/>
    </source>
</evidence>
<dbReference type="Proteomes" id="UP000053593">
    <property type="component" value="Unassembled WGS sequence"/>
</dbReference>
<dbReference type="Pfam" id="PF18717">
    <property type="entry name" value="CxC4"/>
    <property type="match status" value="1"/>
</dbReference>
<dbReference type="AlphaFoldDB" id="A0A0D0C611"/>
<protein>
    <submittedName>
        <fullName evidence="2">Unplaced genomic scaffold GYMLUscaffold_177, whole genome shotgun sequence</fullName>
    </submittedName>
</protein>
<dbReference type="OrthoDB" id="5598737at2759"/>
<proteinExistence type="predicted"/>
<sequence length="558" mass="62891">MSQNTGVGGLGTDEEGGNQSKEDGFWAYAEAVQCEAVGFVQLHSRLYAVEGWSREANQGNYHFELLGENPNGKLVCLCPAGIWSCFHKRYYILYKDELHNQDWHQVEEGEYPAVILFHKEPLGFQNDKSIHLLSIAKTNDATGILNRAIVRFEGTVGGEGTWRCSMKEGYSCAHISAGQNYLQASNTGSDRKQNNSGIDICKTQCLSLRAISHLPILPPRWCMLPQEKEFYPHPRPVRESPAAIKLSATASCACVDGGRAFYDPGSPTVTHKGLVYTLTQAFAVQIELQPCPRCPVERRRYIGLDPRDIGLFNYNNSSIFSHELLNEYISAFTSAETPFEPWVNQISRRYEELQYDPFIPFISGGLFHSIWFAYAHLIQFEGDKSCPSCGIYPDNIIWDGVSIAFGRKHVNGELQPPTLVGKEAVVHSSRPCPRQEWLADGKMRKKLRDWFSEGGLKVAEGAGEEGFQQNLEACMQRAHVLQQEIYPWLQTQNPHLRDMFSKCVGHGAATISQSIKSWNPKKEYVVLFQIVSHFNFCPSDMVLKVSYSYPQKNPLCKQ</sequence>
<organism evidence="2 3">
    <name type="scientific">Collybiopsis luxurians FD-317 M1</name>
    <dbReference type="NCBI Taxonomy" id="944289"/>
    <lineage>
        <taxon>Eukaryota</taxon>
        <taxon>Fungi</taxon>
        <taxon>Dikarya</taxon>
        <taxon>Basidiomycota</taxon>
        <taxon>Agaricomycotina</taxon>
        <taxon>Agaricomycetes</taxon>
        <taxon>Agaricomycetidae</taxon>
        <taxon>Agaricales</taxon>
        <taxon>Marasmiineae</taxon>
        <taxon>Omphalotaceae</taxon>
        <taxon>Collybiopsis</taxon>
        <taxon>Collybiopsis luxurians</taxon>
    </lineage>
</organism>
<accession>A0A0D0C611</accession>
<evidence type="ECO:0000259" key="1">
    <source>
        <dbReference type="Pfam" id="PF18717"/>
    </source>
</evidence>
<feature type="domain" description="HMG" evidence="1">
    <location>
        <begin position="241"/>
        <end position="374"/>
    </location>
</feature>
<dbReference type="InterPro" id="IPR040648">
    <property type="entry name" value="HMGXB3_CxC4"/>
</dbReference>
<keyword evidence="3" id="KW-1185">Reference proteome</keyword>
<reference evidence="2 3" key="1">
    <citation type="submission" date="2014-04" db="EMBL/GenBank/DDBJ databases">
        <title>Evolutionary Origins and Diversification of the Mycorrhizal Mutualists.</title>
        <authorList>
            <consortium name="DOE Joint Genome Institute"/>
            <consortium name="Mycorrhizal Genomics Consortium"/>
            <person name="Kohler A."/>
            <person name="Kuo A."/>
            <person name="Nagy L.G."/>
            <person name="Floudas D."/>
            <person name="Copeland A."/>
            <person name="Barry K.W."/>
            <person name="Cichocki N."/>
            <person name="Veneault-Fourrey C."/>
            <person name="LaButti K."/>
            <person name="Lindquist E.A."/>
            <person name="Lipzen A."/>
            <person name="Lundell T."/>
            <person name="Morin E."/>
            <person name="Murat C."/>
            <person name="Riley R."/>
            <person name="Ohm R."/>
            <person name="Sun H."/>
            <person name="Tunlid A."/>
            <person name="Henrissat B."/>
            <person name="Grigoriev I.V."/>
            <person name="Hibbett D.S."/>
            <person name="Martin F."/>
        </authorList>
    </citation>
    <scope>NUCLEOTIDE SEQUENCE [LARGE SCALE GENOMIC DNA]</scope>
    <source>
        <strain evidence="2 3">FD-317 M1</strain>
    </source>
</reference>